<dbReference type="InterPro" id="IPR014710">
    <property type="entry name" value="RmlC-like_jellyroll"/>
</dbReference>
<feature type="domain" description="HTH cro/C1-type" evidence="2">
    <location>
        <begin position="7"/>
        <end position="61"/>
    </location>
</feature>
<dbReference type="Gene3D" id="2.60.120.10">
    <property type="entry name" value="Jelly Rolls"/>
    <property type="match status" value="1"/>
</dbReference>
<dbReference type="STRING" id="883114.HMPREF9709_00471"/>
<dbReference type="InterPro" id="IPR011051">
    <property type="entry name" value="RmlC_Cupin_sf"/>
</dbReference>
<evidence type="ECO:0000256" key="1">
    <source>
        <dbReference type="ARBA" id="ARBA00023125"/>
    </source>
</evidence>
<dbReference type="CDD" id="cd02209">
    <property type="entry name" value="cupin_XRE_C"/>
    <property type="match status" value="1"/>
</dbReference>
<dbReference type="GeneID" id="96998488"/>
<proteinExistence type="predicted"/>
<dbReference type="InterPro" id="IPR001387">
    <property type="entry name" value="Cro/C1-type_HTH"/>
</dbReference>
<dbReference type="OrthoDB" id="9814553at2"/>
<dbReference type="InterPro" id="IPR010982">
    <property type="entry name" value="Lambda_DNA-bd_dom_sf"/>
</dbReference>
<dbReference type="GO" id="GO:0003700">
    <property type="term" value="F:DNA-binding transcription factor activity"/>
    <property type="evidence" value="ECO:0007669"/>
    <property type="project" value="TreeGrafter"/>
</dbReference>
<dbReference type="PATRIC" id="fig|883114.3.peg.464"/>
<evidence type="ECO:0000313" key="3">
    <source>
        <dbReference type="EMBL" id="EHR35519.1"/>
    </source>
</evidence>
<protein>
    <recommendedName>
        <fullName evidence="2">HTH cro/C1-type domain-containing protein</fullName>
    </recommendedName>
</protein>
<dbReference type="GO" id="GO:0003677">
    <property type="term" value="F:DNA binding"/>
    <property type="evidence" value="ECO:0007669"/>
    <property type="project" value="UniProtKB-KW"/>
</dbReference>
<sequence>MGIGEKIKRLRKKMNLTQEELAERSELTKGYISQLERDLNSPSVDTLSDVLEALGTNLGDFFSNEDTDEQIVFKRDDFFVGINEKLGHKMEWIVPNSVKNNMEPVLITLEKDGVTKTYAPNEGEEFGYVIRGEIKLFYGDRETRLKKGETFYIVSDKDRYILNASKGQSQVMWVSNPPNF</sequence>
<dbReference type="CDD" id="cd00093">
    <property type="entry name" value="HTH_XRE"/>
    <property type="match status" value="1"/>
</dbReference>
<keyword evidence="1" id="KW-0238">DNA-binding</keyword>
<dbReference type="EMBL" id="AGEI01000012">
    <property type="protein sequence ID" value="EHR35519.1"/>
    <property type="molecule type" value="Genomic_DNA"/>
</dbReference>
<name>H3NMB0_9FIRM</name>
<dbReference type="Pfam" id="PF01381">
    <property type="entry name" value="HTH_3"/>
    <property type="match status" value="1"/>
</dbReference>
<dbReference type="SUPFAM" id="SSF47413">
    <property type="entry name" value="lambda repressor-like DNA-binding domains"/>
    <property type="match status" value="1"/>
</dbReference>
<organism evidence="3 4">
    <name type="scientific">Helcococcus kunzii ATCC 51366</name>
    <dbReference type="NCBI Taxonomy" id="883114"/>
    <lineage>
        <taxon>Bacteria</taxon>
        <taxon>Bacillati</taxon>
        <taxon>Bacillota</taxon>
        <taxon>Tissierellia</taxon>
        <taxon>Tissierellales</taxon>
        <taxon>Peptoniphilaceae</taxon>
        <taxon>Helcococcus</taxon>
    </lineage>
</organism>
<comment type="caution">
    <text evidence="3">The sequence shown here is derived from an EMBL/GenBank/DDBJ whole genome shotgun (WGS) entry which is preliminary data.</text>
</comment>
<dbReference type="Gene3D" id="1.10.260.40">
    <property type="entry name" value="lambda repressor-like DNA-binding domains"/>
    <property type="match status" value="1"/>
</dbReference>
<accession>H3NMB0</accession>
<dbReference type="SUPFAM" id="SSF51182">
    <property type="entry name" value="RmlC-like cupins"/>
    <property type="match status" value="1"/>
</dbReference>
<reference evidence="3 4" key="1">
    <citation type="submission" date="2012-01" db="EMBL/GenBank/DDBJ databases">
        <title>The Genome Sequence of Helcococcus kunzii ATCC 51366.</title>
        <authorList>
            <consortium name="The Broad Institute Genome Sequencing Platform"/>
            <person name="Earl A."/>
            <person name="Ward D."/>
            <person name="Feldgarden M."/>
            <person name="Gevers D."/>
            <person name="Huys G."/>
            <person name="Young S.K."/>
            <person name="Zeng Q."/>
            <person name="Gargeya S."/>
            <person name="Fitzgerald M."/>
            <person name="Haas B."/>
            <person name="Abouelleil A."/>
            <person name="Alvarado L."/>
            <person name="Arachchi H.M."/>
            <person name="Berlin A."/>
            <person name="Chapman S.B."/>
            <person name="Gearin G."/>
            <person name="Goldberg J."/>
            <person name="Griggs A."/>
            <person name="Gujja S."/>
            <person name="Hansen M."/>
            <person name="Heiman D."/>
            <person name="Howarth C."/>
            <person name="Larimer J."/>
            <person name="Lui A."/>
            <person name="MacDonald P.J.P."/>
            <person name="McCowen C."/>
            <person name="Montmayeur A."/>
            <person name="Murphy C."/>
            <person name="Neiman D."/>
            <person name="Pearson M."/>
            <person name="Priest M."/>
            <person name="Roberts A."/>
            <person name="Saif S."/>
            <person name="Shea T."/>
            <person name="Sisk P."/>
            <person name="Stolte C."/>
            <person name="Sykes S."/>
            <person name="Wortman J."/>
            <person name="Nusbaum C."/>
            <person name="Birren B."/>
        </authorList>
    </citation>
    <scope>NUCLEOTIDE SEQUENCE [LARGE SCALE GENOMIC DNA]</scope>
    <source>
        <strain evidence="3 4">ATCC 51366</strain>
    </source>
</reference>
<dbReference type="SMART" id="SM00530">
    <property type="entry name" value="HTH_XRE"/>
    <property type="match status" value="1"/>
</dbReference>
<evidence type="ECO:0000313" key="4">
    <source>
        <dbReference type="Proteomes" id="UP000004191"/>
    </source>
</evidence>
<dbReference type="InterPro" id="IPR050807">
    <property type="entry name" value="TransReg_Diox_bact_type"/>
</dbReference>
<dbReference type="PANTHER" id="PTHR46797">
    <property type="entry name" value="HTH-TYPE TRANSCRIPTIONAL REGULATOR"/>
    <property type="match status" value="1"/>
</dbReference>
<gene>
    <name evidence="3" type="ORF">HMPREF9709_00471</name>
</gene>
<dbReference type="GO" id="GO:0005829">
    <property type="term" value="C:cytosol"/>
    <property type="evidence" value="ECO:0007669"/>
    <property type="project" value="TreeGrafter"/>
</dbReference>
<dbReference type="Proteomes" id="UP000004191">
    <property type="component" value="Unassembled WGS sequence"/>
</dbReference>
<dbReference type="AlphaFoldDB" id="H3NMB0"/>
<dbReference type="PANTHER" id="PTHR46797:SF2">
    <property type="entry name" value="TRANSCRIPTIONAL REGULATOR"/>
    <property type="match status" value="1"/>
</dbReference>
<dbReference type="RefSeq" id="WP_005397601.1">
    <property type="nucleotide sequence ID" value="NZ_JH601088.1"/>
</dbReference>
<keyword evidence="4" id="KW-1185">Reference proteome</keyword>
<dbReference type="HOGENOM" id="CLU_085376_1_4_9"/>
<dbReference type="Pfam" id="PF07883">
    <property type="entry name" value="Cupin_2"/>
    <property type="match status" value="1"/>
</dbReference>
<dbReference type="InterPro" id="IPR013096">
    <property type="entry name" value="Cupin_2"/>
</dbReference>
<dbReference type="eggNOG" id="COG1396">
    <property type="taxonomic scope" value="Bacteria"/>
</dbReference>
<evidence type="ECO:0000259" key="2">
    <source>
        <dbReference type="PROSITE" id="PS50943"/>
    </source>
</evidence>
<dbReference type="PROSITE" id="PS50943">
    <property type="entry name" value="HTH_CROC1"/>
    <property type="match status" value="1"/>
</dbReference>